<dbReference type="Pfam" id="PF01370">
    <property type="entry name" value="Epimerase"/>
    <property type="match status" value="1"/>
</dbReference>
<evidence type="ECO:0000259" key="1">
    <source>
        <dbReference type="Pfam" id="PF01370"/>
    </source>
</evidence>
<proteinExistence type="predicted"/>
<dbReference type="RefSeq" id="WP_236112866.1">
    <property type="nucleotide sequence ID" value="NZ_JAKGTI010000001.1"/>
</dbReference>
<reference evidence="2 3" key="1">
    <citation type="submission" date="2022-01" db="EMBL/GenBank/DDBJ databases">
        <title>Maritalea mediterranea sp. nov., isolated from marine plastic residues from the Malva-rosa beach (Valencia, Spain).</title>
        <authorList>
            <person name="Vidal-Verdu A."/>
            <person name="Molina-Menor E."/>
            <person name="Pascual J."/>
            <person name="Pereto J."/>
            <person name="Porcar M."/>
        </authorList>
    </citation>
    <scope>NUCLEOTIDE SEQUENCE [LARGE SCALE GENOMIC DNA]</scope>
    <source>
        <strain evidence="2 3">P4.10X</strain>
    </source>
</reference>
<dbReference type="InterPro" id="IPR051207">
    <property type="entry name" value="ComplexI_NDUFA9_subunit"/>
</dbReference>
<dbReference type="EMBL" id="JAKGTI010000001">
    <property type="protein sequence ID" value="MCF4097294.1"/>
    <property type="molecule type" value="Genomic_DNA"/>
</dbReference>
<feature type="domain" description="NAD-dependent epimerase/dehydratase" evidence="1">
    <location>
        <begin position="9"/>
        <end position="217"/>
    </location>
</feature>
<dbReference type="Gene3D" id="3.40.50.720">
    <property type="entry name" value="NAD(P)-binding Rossmann-like Domain"/>
    <property type="match status" value="1"/>
</dbReference>
<name>A0ABS9E354_9HYPH</name>
<dbReference type="SUPFAM" id="SSF51735">
    <property type="entry name" value="NAD(P)-binding Rossmann-fold domains"/>
    <property type="match status" value="1"/>
</dbReference>
<sequence>MGTNAPKLVTIFGGSGFVGRQLVQHLAKKGYRIRVAVRRPDLAGDVRPLGAVGQIHPIQANVRDKPSVERAVAGADIVINLTGILFESGKQRFHAVQAEGAKHVAEAAAAAGAEQLVHMSALGADTESESAYARSKAMGEQEVFKAFPEAVIIRPSIIFGAEDGFFNMFGALARLSPVLPLVGGDTKMQPIYVGDVADAFDVAAEGGVKGGKIYEIGGPKVETMKELLQRLLREIERKNVLLPIPTPIAKAIGWVMQILPNPMLTVDQVKLLQHDNVVSEEAKKQKRTIKAFGIEPKTMDAIMPTYVWRFMKHGQFDRRTEPLKRD</sequence>
<comment type="caution">
    <text evidence="2">The sequence shown here is derived from an EMBL/GenBank/DDBJ whole genome shotgun (WGS) entry which is preliminary data.</text>
</comment>
<dbReference type="Proteomes" id="UP001201217">
    <property type="component" value="Unassembled WGS sequence"/>
</dbReference>
<evidence type="ECO:0000313" key="2">
    <source>
        <dbReference type="EMBL" id="MCF4097294.1"/>
    </source>
</evidence>
<dbReference type="InterPro" id="IPR036291">
    <property type="entry name" value="NAD(P)-bd_dom_sf"/>
</dbReference>
<keyword evidence="3" id="KW-1185">Reference proteome</keyword>
<gene>
    <name evidence="2" type="ORF">L1I42_02185</name>
</gene>
<organism evidence="2 3">
    <name type="scientific">Maritalea mediterranea</name>
    <dbReference type="NCBI Taxonomy" id="2909667"/>
    <lineage>
        <taxon>Bacteria</taxon>
        <taxon>Pseudomonadati</taxon>
        <taxon>Pseudomonadota</taxon>
        <taxon>Alphaproteobacteria</taxon>
        <taxon>Hyphomicrobiales</taxon>
        <taxon>Devosiaceae</taxon>
        <taxon>Maritalea</taxon>
    </lineage>
</organism>
<dbReference type="InterPro" id="IPR001509">
    <property type="entry name" value="Epimerase_deHydtase"/>
</dbReference>
<dbReference type="CDD" id="cd05271">
    <property type="entry name" value="NDUFA9_like_SDR_a"/>
    <property type="match status" value="1"/>
</dbReference>
<dbReference type="PANTHER" id="PTHR12126">
    <property type="entry name" value="NADH-UBIQUINONE OXIDOREDUCTASE 39 KDA SUBUNIT-RELATED"/>
    <property type="match status" value="1"/>
</dbReference>
<evidence type="ECO:0000313" key="3">
    <source>
        <dbReference type="Proteomes" id="UP001201217"/>
    </source>
</evidence>
<accession>A0ABS9E354</accession>
<protein>
    <submittedName>
        <fullName evidence="2">Complex I NDUFA9 subunit family protein</fullName>
    </submittedName>
</protein>
<dbReference type="PANTHER" id="PTHR12126:SF11">
    <property type="entry name" value="NADH DEHYDROGENASE [UBIQUINONE] 1 ALPHA SUBCOMPLEX SUBUNIT 9, MITOCHONDRIAL"/>
    <property type="match status" value="1"/>
</dbReference>